<sequence>MSKRAAGGRGKGERLDAMATLQAANEELRAKLTDIQIELQQEKNKVSRLEREKSQELRAEHHRATVAVTELKTKLHEEKHKELAITRETLLRQHEMELMRVIKIKDGEIQRLNGLVLTLRDGSADKVRSALMADVEETKRSWEAERCRLQQEVHELRGAKRGADEALASAQQASQARAAELRSAHHQHQEELNRTKRDCEREIRRLMDEIKLKDRAVSVLDKALGLQAGHAHRLQLQTQAAEQQIAALRDAQRAGLNPGHAPNSTPNTAPHIEDRDTRRFQLKIAELSSVVRKLEDRNALLSEERNELLKRLREAESQFLPLLDKNKRLSRKNEEQALSLRRLDNKLRFVTQENMEMRRPSSLNDLDRSHSSSYHGYSQEDREMEFLRLQVLEQQHIIDDLSKALETAGYVKNVIERDMLLRYRRQETVRRKRTFRACRVIETFYGYDEEASVDSDGSSLSFHTDRTPDTEPDEVCVREDTEIRYRQLTQEYQALQRAYALLAETSGGNYDAEKEIKTREQLLTEISQYQTRVEDLESALKEQGLDVKWVEEKHLLYQRNQQLVEKVRQMEGEELRLQNDIQDVRDQNELLEFRILELEERERRSPAINFQQIHFPEGLSPLQIYCEAEGVTDIVISELMKKLDILGDNANLSNEEQVVVIHARTVLTLAEKWLESIEVTKSALQQRMLDIASEKDLFSKQKGYLDEELDYRKQSMDQAHKRILELEAMLFEALQQEEDSRMAGIKMEEARLTETLTEEEREGLRRAMDQWKRSVMCELRERDSQILRERMDLLLLTQQRNKDLEEFIEAQKRQIKELEEKFLFLFLFFSLAFILWS</sequence>
<comment type="caution">
    <text evidence="6">The sequence shown here is derived from an EMBL/GenBank/DDBJ whole genome shotgun (WGS) entry which is preliminary data.</text>
</comment>
<dbReference type="InterPro" id="IPR024836">
    <property type="entry name" value="JAKMIP"/>
</dbReference>
<evidence type="ECO:0000256" key="2">
    <source>
        <dbReference type="ARBA" id="ARBA00023054"/>
    </source>
</evidence>
<dbReference type="PANTHER" id="PTHR18935:SF9">
    <property type="entry name" value="JANUS KINASE AND MICROTUBULE-INTERACTING PROTEIN 3"/>
    <property type="match status" value="1"/>
</dbReference>
<keyword evidence="7" id="KW-1185">Reference proteome</keyword>
<dbReference type="InterPro" id="IPR031994">
    <property type="entry name" value="JAKMIP_C"/>
</dbReference>
<dbReference type="Pfam" id="PF16034">
    <property type="entry name" value="JAKMIP_CC3"/>
    <property type="match status" value="1"/>
</dbReference>
<feature type="coiled-coil region" evidence="3">
    <location>
        <begin position="478"/>
        <end position="601"/>
    </location>
</feature>
<comment type="similarity">
    <text evidence="1">Belongs to the JAKMIP family.</text>
</comment>
<proteinExistence type="inferred from homology"/>
<reference evidence="6 7" key="1">
    <citation type="submission" date="2024-01" db="EMBL/GenBank/DDBJ databases">
        <authorList>
            <person name="Alioto T."/>
            <person name="Alioto T."/>
            <person name="Gomez Garrido J."/>
        </authorList>
    </citation>
    <scope>NUCLEOTIDE SEQUENCE [LARGE SCALE GENOMIC DNA]</scope>
</reference>
<evidence type="ECO:0000313" key="7">
    <source>
        <dbReference type="Proteomes" id="UP001314229"/>
    </source>
</evidence>
<dbReference type="AlphaFoldDB" id="A0AAV1Q7J7"/>
<feature type="domain" description="Janus kinase and microtubule-interacting protein C-terminal" evidence="5">
    <location>
        <begin position="416"/>
        <end position="609"/>
    </location>
</feature>
<dbReference type="PANTHER" id="PTHR18935">
    <property type="entry name" value="GOLGIN SUBFAMILY A MEMBER 4-LIKE ISOFORM X1"/>
    <property type="match status" value="1"/>
</dbReference>
<name>A0AAV1Q7J7_SCOSC</name>
<organism evidence="6 7">
    <name type="scientific">Scomber scombrus</name>
    <name type="common">Atlantic mackerel</name>
    <name type="synonym">Scomber vernalis</name>
    <dbReference type="NCBI Taxonomy" id="13677"/>
    <lineage>
        <taxon>Eukaryota</taxon>
        <taxon>Metazoa</taxon>
        <taxon>Chordata</taxon>
        <taxon>Craniata</taxon>
        <taxon>Vertebrata</taxon>
        <taxon>Euteleostomi</taxon>
        <taxon>Actinopterygii</taxon>
        <taxon>Neopterygii</taxon>
        <taxon>Teleostei</taxon>
        <taxon>Neoteleostei</taxon>
        <taxon>Acanthomorphata</taxon>
        <taxon>Pelagiaria</taxon>
        <taxon>Scombriformes</taxon>
        <taxon>Scombridae</taxon>
        <taxon>Scomber</taxon>
    </lineage>
</organism>
<dbReference type="GO" id="GO:0019900">
    <property type="term" value="F:kinase binding"/>
    <property type="evidence" value="ECO:0007669"/>
    <property type="project" value="InterPro"/>
</dbReference>
<keyword evidence="6" id="KW-0808">Transferase</keyword>
<evidence type="ECO:0000256" key="4">
    <source>
        <dbReference type="SAM" id="MobiDB-lite"/>
    </source>
</evidence>
<evidence type="ECO:0000256" key="1">
    <source>
        <dbReference type="ARBA" id="ARBA00005239"/>
    </source>
</evidence>
<dbReference type="Proteomes" id="UP001314229">
    <property type="component" value="Unassembled WGS sequence"/>
</dbReference>
<feature type="coiled-coil region" evidence="3">
    <location>
        <begin position="284"/>
        <end position="346"/>
    </location>
</feature>
<accession>A0AAV1Q7J7</accession>
<evidence type="ECO:0000313" key="6">
    <source>
        <dbReference type="EMBL" id="CAK6979428.1"/>
    </source>
</evidence>
<keyword evidence="6" id="KW-0418">Kinase</keyword>
<feature type="region of interest" description="Disordered" evidence="4">
    <location>
        <begin position="358"/>
        <end position="377"/>
    </location>
</feature>
<keyword evidence="2 3" id="KW-0175">Coiled coil</keyword>
<feature type="compositionally biased region" description="Low complexity" evidence="4">
    <location>
        <begin position="165"/>
        <end position="178"/>
    </location>
</feature>
<dbReference type="EMBL" id="CAWUFR010000581">
    <property type="protein sequence ID" value="CAK6979428.1"/>
    <property type="molecule type" value="Genomic_DNA"/>
</dbReference>
<feature type="region of interest" description="Disordered" evidence="4">
    <location>
        <begin position="161"/>
        <end position="196"/>
    </location>
</feature>
<feature type="coiled-coil region" evidence="3">
    <location>
        <begin position="18"/>
        <end position="59"/>
    </location>
</feature>
<evidence type="ECO:0000259" key="5">
    <source>
        <dbReference type="Pfam" id="PF16034"/>
    </source>
</evidence>
<protein>
    <submittedName>
        <fullName evidence="6">Janus kinase and microtubule-interacting protein 3 isoform X2</fullName>
    </submittedName>
</protein>
<feature type="compositionally biased region" description="Basic and acidic residues" evidence="4">
    <location>
        <begin position="358"/>
        <end position="370"/>
    </location>
</feature>
<feature type="compositionally biased region" description="Basic and acidic residues" evidence="4">
    <location>
        <begin position="179"/>
        <end position="196"/>
    </location>
</feature>
<dbReference type="GO" id="GO:0008017">
    <property type="term" value="F:microtubule binding"/>
    <property type="evidence" value="ECO:0007669"/>
    <property type="project" value="InterPro"/>
</dbReference>
<evidence type="ECO:0000256" key="3">
    <source>
        <dbReference type="SAM" id="Coils"/>
    </source>
</evidence>
<gene>
    <name evidence="6" type="ORF">FSCOSCO3_A022544</name>
</gene>
<dbReference type="GO" id="GO:0016301">
    <property type="term" value="F:kinase activity"/>
    <property type="evidence" value="ECO:0007669"/>
    <property type="project" value="UniProtKB-KW"/>
</dbReference>